<accession>A0A7V7QHP5</accession>
<comment type="caution">
    <text evidence="13">The sequence shown here is derived from an EMBL/GenBank/DDBJ whole genome shotgun (WGS) entry which is preliminary data.</text>
</comment>
<dbReference type="Gene3D" id="2.40.50.140">
    <property type="entry name" value="Nucleic acid-binding proteins"/>
    <property type="match status" value="1"/>
</dbReference>
<dbReference type="InterPro" id="IPR030378">
    <property type="entry name" value="G_CP_dom"/>
</dbReference>
<gene>
    <name evidence="10 13" type="primary">rsgA</name>
    <name evidence="13" type="ORF">F7O84_18575</name>
</gene>
<keyword evidence="14" id="KW-1185">Reference proteome</keyword>
<evidence type="ECO:0000313" key="14">
    <source>
        <dbReference type="Proteomes" id="UP000461768"/>
    </source>
</evidence>
<feature type="binding site" evidence="10">
    <location>
        <position position="290"/>
    </location>
    <ligand>
        <name>Zn(2+)</name>
        <dbReference type="ChEBI" id="CHEBI:29105"/>
    </ligand>
</feature>
<protein>
    <recommendedName>
        <fullName evidence="10">Small ribosomal subunit biogenesis GTPase RsgA</fullName>
        <ecNumber evidence="10">3.6.1.-</ecNumber>
    </recommendedName>
</protein>
<dbReference type="GO" id="GO:0003924">
    <property type="term" value="F:GTPase activity"/>
    <property type="evidence" value="ECO:0007669"/>
    <property type="project" value="UniProtKB-UniRule"/>
</dbReference>
<keyword evidence="7 10" id="KW-0862">Zinc</keyword>
<comment type="subunit">
    <text evidence="10">Monomer. Associates with 30S ribosomal subunit, binds 16S rRNA.</text>
</comment>
<evidence type="ECO:0000256" key="9">
    <source>
        <dbReference type="ARBA" id="ARBA00023134"/>
    </source>
</evidence>
<dbReference type="GO" id="GO:0005525">
    <property type="term" value="F:GTP binding"/>
    <property type="evidence" value="ECO:0007669"/>
    <property type="project" value="UniProtKB-UniRule"/>
</dbReference>
<evidence type="ECO:0000256" key="7">
    <source>
        <dbReference type="ARBA" id="ARBA00022833"/>
    </source>
</evidence>
<evidence type="ECO:0000256" key="4">
    <source>
        <dbReference type="ARBA" id="ARBA00022730"/>
    </source>
</evidence>
<evidence type="ECO:0000256" key="2">
    <source>
        <dbReference type="ARBA" id="ARBA00022517"/>
    </source>
</evidence>
<feature type="domain" description="CP-type G" evidence="12">
    <location>
        <begin position="102"/>
        <end position="260"/>
    </location>
</feature>
<dbReference type="GO" id="GO:0046872">
    <property type="term" value="F:metal ion binding"/>
    <property type="evidence" value="ECO:0007669"/>
    <property type="project" value="UniProtKB-KW"/>
</dbReference>
<keyword evidence="3 10" id="KW-0479">Metal-binding</keyword>
<feature type="binding site" evidence="10">
    <location>
        <begin position="202"/>
        <end position="210"/>
    </location>
    <ligand>
        <name>GTP</name>
        <dbReference type="ChEBI" id="CHEBI:37565"/>
    </ligand>
</feature>
<dbReference type="PANTHER" id="PTHR32120">
    <property type="entry name" value="SMALL RIBOSOMAL SUBUNIT BIOGENESIS GTPASE RSGA"/>
    <property type="match status" value="1"/>
</dbReference>
<dbReference type="Gene3D" id="1.10.40.50">
    <property type="entry name" value="Probable gtpase engc, domain 3"/>
    <property type="match status" value="1"/>
</dbReference>
<evidence type="ECO:0000313" key="13">
    <source>
        <dbReference type="EMBL" id="KAB1434490.1"/>
    </source>
</evidence>
<comment type="subcellular location">
    <subcellularLocation>
        <location evidence="10">Cytoplasm</location>
    </subcellularLocation>
</comment>
<name>A0A7V7QHP5_9FIRM</name>
<organism evidence="13 14">
    <name type="scientific">Candidatus Galacturonatibacter soehngenii</name>
    <dbReference type="NCBI Taxonomy" id="2307010"/>
    <lineage>
        <taxon>Bacteria</taxon>
        <taxon>Bacillati</taxon>
        <taxon>Bacillota</taxon>
        <taxon>Clostridia</taxon>
        <taxon>Lachnospirales</taxon>
        <taxon>Lachnospiraceae</taxon>
        <taxon>Candidatus Galacturonatibacter</taxon>
    </lineage>
</organism>
<dbReference type="GO" id="GO:0019843">
    <property type="term" value="F:rRNA binding"/>
    <property type="evidence" value="ECO:0007669"/>
    <property type="project" value="UniProtKB-KW"/>
</dbReference>
<dbReference type="NCBIfam" id="TIGR00157">
    <property type="entry name" value="ribosome small subunit-dependent GTPase A"/>
    <property type="match status" value="1"/>
</dbReference>
<dbReference type="CDD" id="cd01854">
    <property type="entry name" value="YjeQ_EngC"/>
    <property type="match status" value="1"/>
</dbReference>
<evidence type="ECO:0000256" key="5">
    <source>
        <dbReference type="ARBA" id="ARBA00022741"/>
    </source>
</evidence>
<reference evidence="13 14" key="2">
    <citation type="submission" date="2020-02" db="EMBL/GenBank/DDBJ databases">
        <title>Candidatus Galacturonibacter soehngenii shows hetero-acetogenic catabolism of galacturonic acid but lacks a canonical carbon monoxide dehydrogenase/acetyl-CoA synthase complex.</title>
        <authorList>
            <person name="Diender M."/>
            <person name="Stouten G.R."/>
            <person name="Petersen J.F."/>
            <person name="Nielsen P.H."/>
            <person name="Dueholm M.S."/>
            <person name="Pronk J.T."/>
            <person name="Van Loosdrecht M.C.M."/>
        </authorList>
    </citation>
    <scope>NUCLEOTIDE SEQUENCE [LARGE SCALE GENOMIC DNA]</scope>
    <source>
        <strain evidence="13">GalUA</strain>
    </source>
</reference>
<dbReference type="InterPro" id="IPR012340">
    <property type="entry name" value="NA-bd_OB-fold"/>
</dbReference>
<evidence type="ECO:0000259" key="11">
    <source>
        <dbReference type="PROSITE" id="PS50936"/>
    </source>
</evidence>
<keyword evidence="1 10" id="KW-0963">Cytoplasm</keyword>
<dbReference type="SUPFAM" id="SSF52540">
    <property type="entry name" value="P-loop containing nucleoside triphosphate hydrolases"/>
    <property type="match status" value="1"/>
</dbReference>
<dbReference type="PROSITE" id="PS51721">
    <property type="entry name" value="G_CP"/>
    <property type="match status" value="1"/>
</dbReference>
<dbReference type="Pfam" id="PF03193">
    <property type="entry name" value="RsgA_GTPase"/>
    <property type="match status" value="1"/>
</dbReference>
<evidence type="ECO:0000259" key="12">
    <source>
        <dbReference type="PROSITE" id="PS51721"/>
    </source>
</evidence>
<dbReference type="PROSITE" id="PS50936">
    <property type="entry name" value="ENGC_GTPASE"/>
    <property type="match status" value="1"/>
</dbReference>
<dbReference type="AlphaFoldDB" id="A0A7V7QHP5"/>
<feature type="domain" description="EngC GTPase" evidence="11">
    <location>
        <begin position="111"/>
        <end position="258"/>
    </location>
</feature>
<comment type="cofactor">
    <cofactor evidence="10">
        <name>Zn(2+)</name>
        <dbReference type="ChEBI" id="CHEBI:29105"/>
    </cofactor>
    <text evidence="10">Binds 1 zinc ion per subunit.</text>
</comment>
<dbReference type="InterPro" id="IPR027417">
    <property type="entry name" value="P-loop_NTPase"/>
</dbReference>
<evidence type="ECO:0000256" key="10">
    <source>
        <dbReference type="HAMAP-Rule" id="MF_01820"/>
    </source>
</evidence>
<keyword evidence="4 10" id="KW-0699">rRNA-binding</keyword>
<feature type="binding site" evidence="10">
    <location>
        <begin position="150"/>
        <end position="153"/>
    </location>
    <ligand>
        <name>GTP</name>
        <dbReference type="ChEBI" id="CHEBI:37565"/>
    </ligand>
</feature>
<keyword evidence="2 10" id="KW-0690">Ribosome biogenesis</keyword>
<feature type="binding site" evidence="10">
    <location>
        <position position="283"/>
    </location>
    <ligand>
        <name>Zn(2+)</name>
        <dbReference type="ChEBI" id="CHEBI:29105"/>
    </ligand>
</feature>
<dbReference type="GO" id="GO:0005737">
    <property type="term" value="C:cytoplasm"/>
    <property type="evidence" value="ECO:0007669"/>
    <property type="project" value="UniProtKB-SubCell"/>
</dbReference>
<evidence type="ECO:0000256" key="6">
    <source>
        <dbReference type="ARBA" id="ARBA00022801"/>
    </source>
</evidence>
<dbReference type="InterPro" id="IPR004881">
    <property type="entry name" value="Ribosome_biogen_GTPase_RsgA"/>
</dbReference>
<evidence type="ECO:0000256" key="3">
    <source>
        <dbReference type="ARBA" id="ARBA00022723"/>
    </source>
</evidence>
<feature type="binding site" evidence="10">
    <location>
        <position position="296"/>
    </location>
    <ligand>
        <name>Zn(2+)</name>
        <dbReference type="ChEBI" id="CHEBI:29105"/>
    </ligand>
</feature>
<dbReference type="EC" id="3.6.1.-" evidence="10"/>
<dbReference type="EMBL" id="WAGX01000008">
    <property type="protein sequence ID" value="KAB1434490.1"/>
    <property type="molecule type" value="Genomic_DNA"/>
</dbReference>
<comment type="function">
    <text evidence="10">One of several proteins that assist in the late maturation steps of the functional core of the 30S ribosomal subunit. Helps release RbfA from mature subunits. May play a role in the assembly of ribosomal proteins into the subunit. Circularly permuted GTPase that catalyzes slow GTP hydrolysis, GTPase activity is stimulated by the 30S ribosomal subunit.</text>
</comment>
<proteinExistence type="inferred from homology"/>
<dbReference type="PANTHER" id="PTHR32120:SF10">
    <property type="entry name" value="SMALL RIBOSOMAL SUBUNIT BIOGENESIS GTPASE RSGA"/>
    <property type="match status" value="1"/>
</dbReference>
<keyword evidence="6 10" id="KW-0378">Hydrolase</keyword>
<comment type="similarity">
    <text evidence="10">Belongs to the TRAFAC class YlqF/YawG GTPase family. RsgA subfamily.</text>
</comment>
<reference evidence="13 14" key="1">
    <citation type="submission" date="2019-09" db="EMBL/GenBank/DDBJ databases">
        <authorList>
            <person name="Valk L.C."/>
        </authorList>
    </citation>
    <scope>NUCLEOTIDE SEQUENCE [LARGE SCALE GENOMIC DNA]</scope>
    <source>
        <strain evidence="13">GalUA</strain>
    </source>
</reference>
<dbReference type="OrthoDB" id="9809485at2"/>
<keyword evidence="5 10" id="KW-0547">Nucleotide-binding</keyword>
<dbReference type="Proteomes" id="UP000461768">
    <property type="component" value="Unassembled WGS sequence"/>
</dbReference>
<evidence type="ECO:0000256" key="1">
    <source>
        <dbReference type="ARBA" id="ARBA00022490"/>
    </source>
</evidence>
<dbReference type="Gene3D" id="3.40.50.300">
    <property type="entry name" value="P-loop containing nucleotide triphosphate hydrolases"/>
    <property type="match status" value="1"/>
</dbReference>
<dbReference type="GO" id="GO:0042274">
    <property type="term" value="P:ribosomal small subunit biogenesis"/>
    <property type="evidence" value="ECO:0007669"/>
    <property type="project" value="UniProtKB-UniRule"/>
</dbReference>
<dbReference type="InterPro" id="IPR010914">
    <property type="entry name" value="RsgA_GTPase_dom"/>
</dbReference>
<keyword evidence="8 10" id="KW-0694">RNA-binding</keyword>
<keyword evidence="9 10" id="KW-0342">GTP-binding</keyword>
<feature type="binding site" evidence="10">
    <location>
        <position position="288"/>
    </location>
    <ligand>
        <name>Zn(2+)</name>
        <dbReference type="ChEBI" id="CHEBI:29105"/>
    </ligand>
</feature>
<dbReference type="HAMAP" id="MF_01820">
    <property type="entry name" value="GTPase_RsgA"/>
    <property type="match status" value="1"/>
</dbReference>
<evidence type="ECO:0000256" key="8">
    <source>
        <dbReference type="ARBA" id="ARBA00022884"/>
    </source>
</evidence>
<sequence length="344" mass="38542">MGKFFCTQNWRKILKMKENKSLIKAIVSGVQRESFVLLCEQQEIQAKLRGVFYKENRVFPVVGDKVLISLNESGASMIERVLDRKSEFSRTDFSGHEAKYVKSIKEQVLAANFDYVFIVDSLNKNFNLNRITRYVSITLKSGAKPVVVLTKADLCDDVQCYINQVKSITESLEVCAISAITGMGMDQLEPYLKYGITIVLLGSSGVGKSTLVNAIVGEDKMKVSEIRENDAKGRHTTTHRQLITLPSGASIIDTPGIRELGLWDASEGIDDTFSDITQVIKKCKFRNCTHVTEPGCAVKKAIENMDISEERWKLYCQLKEENKWGKNKAVVSKNSKRGEGKTSC</sequence>